<comment type="caution">
    <text evidence="6">The sequence shown here is derived from an EMBL/GenBank/DDBJ whole genome shotgun (WGS) entry which is preliminary data.</text>
</comment>
<comment type="similarity">
    <text evidence="1">Belongs to the N(4)/N(6)-methyltransferase family.</text>
</comment>
<dbReference type="SUPFAM" id="SSF53335">
    <property type="entry name" value="S-adenosyl-L-methionine-dependent methyltransferases"/>
    <property type="match status" value="1"/>
</dbReference>
<accession>A0ABV5RRL3</accession>
<name>A0ABV5RRL3_9ACTN</name>
<keyword evidence="7" id="KW-1185">Reference proteome</keyword>
<evidence type="ECO:0000313" key="6">
    <source>
        <dbReference type="EMBL" id="MFB9622054.1"/>
    </source>
</evidence>
<dbReference type="Proteomes" id="UP001589532">
    <property type="component" value="Unassembled WGS sequence"/>
</dbReference>
<sequence length="685" mass="76468">MDHETNVLDQLLSRVTDETLRSRLAREIELLRGSRRFGLVFDRHLPESVKLTDHPIRKGVKVALRDESSALTWRVVGFADMTRTVAVLDGDGGEQAVADLVVVREFGEPIYPGLQSIERIQNGPADAPWHTVINGENFHVLQALRWTHRGAVDIIYIDPPYNTGGKTSWLYNDRFVDRADRAKSSKWLSFMERRLKIARDLLKPSGVIFISIGDDEQHRLRMLMDQVFGVENFVNLLAIEMSTTSGPKTTNAQDGIIVKNIEFVLVYQRSDAFDQITHTPLLDGVAEWDSHYSMWLNEDGTITKFVDELAADPAVAADIKKFGFVNSRGEFLGMRCMDKLLTVSDAANKFVLSHLDQIARPDSPPVSCKDIDAPVQGWIDVEADHRTYTLTRLSTGTLNQVYRLSRNYRTSDDYRPRYGRTVIRGDLWKGFHSDMGNIAKEGGVNFNNGKKPVRLIKQLIRWANNSPNAVVLDFFGGSGSTTHAVMDMNAEDDGRRQSILVTNNEVGIDVANSLRKKGIYPGDAEWESKGVFENVCRPRISTVVTGARPDGSKYSDGLAANVEMFRLTYLDPGRVRRGSEYGLVAPLMWMEGGARGERVDEVPDDGWALTESYGVLFSIDALTPFANAVAKAAAGEAPPQVLFIITDSPTEYQTAVERLPTGIETVRLYDEYLSNYTINIPGGAR</sequence>
<keyword evidence="3 6" id="KW-0808">Transferase</keyword>
<dbReference type="InterPro" id="IPR002941">
    <property type="entry name" value="DNA_methylase_N4/N6"/>
</dbReference>
<dbReference type="PRINTS" id="PR00506">
    <property type="entry name" value="D21N6MTFRASE"/>
</dbReference>
<dbReference type="EMBL" id="JBHMBW010000002">
    <property type="protein sequence ID" value="MFB9622054.1"/>
    <property type="molecule type" value="Genomic_DNA"/>
</dbReference>
<evidence type="ECO:0000256" key="4">
    <source>
        <dbReference type="ARBA" id="ARBA00022691"/>
    </source>
</evidence>
<dbReference type="EC" id="2.1.1.-" evidence="6"/>
<dbReference type="Pfam" id="PF01555">
    <property type="entry name" value="N6_N4_Mtase"/>
    <property type="match status" value="1"/>
</dbReference>
<dbReference type="GO" id="GO:0032259">
    <property type="term" value="P:methylation"/>
    <property type="evidence" value="ECO:0007669"/>
    <property type="project" value="UniProtKB-KW"/>
</dbReference>
<dbReference type="PROSITE" id="PS00092">
    <property type="entry name" value="N6_MTASE"/>
    <property type="match status" value="1"/>
</dbReference>
<dbReference type="GO" id="GO:0008168">
    <property type="term" value="F:methyltransferase activity"/>
    <property type="evidence" value="ECO:0007669"/>
    <property type="project" value="UniProtKB-KW"/>
</dbReference>
<dbReference type="InterPro" id="IPR029063">
    <property type="entry name" value="SAM-dependent_MTases_sf"/>
</dbReference>
<protein>
    <submittedName>
        <fullName evidence="6">Site-specific DNA-methyltransferase</fullName>
        <ecNumber evidence="6">2.1.1.-</ecNumber>
    </submittedName>
</protein>
<keyword evidence="2 6" id="KW-0489">Methyltransferase</keyword>
<proteinExistence type="inferred from homology"/>
<gene>
    <name evidence="6" type="ORF">ACFFSA_03090</name>
</gene>
<feature type="domain" description="DNA methylase N-4/N-6" evidence="5">
    <location>
        <begin position="152"/>
        <end position="491"/>
    </location>
</feature>
<reference evidence="6 7" key="1">
    <citation type="submission" date="2024-09" db="EMBL/GenBank/DDBJ databases">
        <authorList>
            <person name="Sun Q."/>
            <person name="Mori K."/>
        </authorList>
    </citation>
    <scope>NUCLEOTIDE SEQUENCE [LARGE SCALE GENOMIC DNA]</scope>
    <source>
        <strain evidence="6 7">JCM 3143</strain>
    </source>
</reference>
<keyword evidence="4" id="KW-0949">S-adenosyl-L-methionine</keyword>
<evidence type="ECO:0000256" key="2">
    <source>
        <dbReference type="ARBA" id="ARBA00022603"/>
    </source>
</evidence>
<evidence type="ECO:0000313" key="7">
    <source>
        <dbReference type="Proteomes" id="UP001589532"/>
    </source>
</evidence>
<dbReference type="InterPro" id="IPR002295">
    <property type="entry name" value="N4/N6-MTase_EcoPI_Mod-like"/>
</dbReference>
<dbReference type="Gene3D" id="3.40.50.150">
    <property type="entry name" value="Vaccinia Virus protein VP39"/>
    <property type="match status" value="1"/>
</dbReference>
<evidence type="ECO:0000256" key="1">
    <source>
        <dbReference type="ARBA" id="ARBA00006594"/>
    </source>
</evidence>
<dbReference type="InterPro" id="IPR002052">
    <property type="entry name" value="DNA_methylase_N6_adenine_CS"/>
</dbReference>
<organism evidence="6 7">
    <name type="scientific">Nonomuraea helvata</name>
    <dbReference type="NCBI Taxonomy" id="37484"/>
    <lineage>
        <taxon>Bacteria</taxon>
        <taxon>Bacillati</taxon>
        <taxon>Actinomycetota</taxon>
        <taxon>Actinomycetes</taxon>
        <taxon>Streptosporangiales</taxon>
        <taxon>Streptosporangiaceae</taxon>
        <taxon>Nonomuraea</taxon>
    </lineage>
</organism>
<evidence type="ECO:0000259" key="5">
    <source>
        <dbReference type="Pfam" id="PF01555"/>
    </source>
</evidence>
<evidence type="ECO:0000256" key="3">
    <source>
        <dbReference type="ARBA" id="ARBA00022679"/>
    </source>
</evidence>
<dbReference type="RefSeq" id="WP_345001924.1">
    <property type="nucleotide sequence ID" value="NZ_BAAAXV010000009.1"/>
</dbReference>